<dbReference type="PANTHER" id="PTHR33755:SF8">
    <property type="entry name" value="TOXIN PARE2"/>
    <property type="match status" value="1"/>
</dbReference>
<comment type="similarity">
    <text evidence="1">Belongs to the RelE toxin family.</text>
</comment>
<evidence type="ECO:0000313" key="4">
    <source>
        <dbReference type="Proteomes" id="UP001200741"/>
    </source>
</evidence>
<accession>A0ABS8XXE5</accession>
<evidence type="ECO:0000313" key="3">
    <source>
        <dbReference type="EMBL" id="MCE4555451.1"/>
    </source>
</evidence>
<organism evidence="3 4">
    <name type="scientific">Pelomonas cellulosilytica</name>
    <dbReference type="NCBI Taxonomy" id="2906762"/>
    <lineage>
        <taxon>Bacteria</taxon>
        <taxon>Pseudomonadati</taxon>
        <taxon>Pseudomonadota</taxon>
        <taxon>Betaproteobacteria</taxon>
        <taxon>Burkholderiales</taxon>
        <taxon>Sphaerotilaceae</taxon>
        <taxon>Roseateles</taxon>
    </lineage>
</organism>
<dbReference type="PANTHER" id="PTHR33755">
    <property type="entry name" value="TOXIN PARE1-RELATED"/>
    <property type="match status" value="1"/>
</dbReference>
<dbReference type="InterPro" id="IPR051803">
    <property type="entry name" value="TA_system_RelE-like_toxin"/>
</dbReference>
<protein>
    <submittedName>
        <fullName evidence="3">Type II toxin-antitoxin system RelE/ParE family toxin</fullName>
    </submittedName>
</protein>
<evidence type="ECO:0000256" key="1">
    <source>
        <dbReference type="ARBA" id="ARBA00006226"/>
    </source>
</evidence>
<name>A0ABS8XXE5_9BURK</name>
<proteinExistence type="inferred from homology"/>
<dbReference type="EMBL" id="JAJTWU010000005">
    <property type="protein sequence ID" value="MCE4555451.1"/>
    <property type="molecule type" value="Genomic_DNA"/>
</dbReference>
<dbReference type="Pfam" id="PF05016">
    <property type="entry name" value="ParE_toxin"/>
    <property type="match status" value="1"/>
</dbReference>
<keyword evidence="2" id="KW-1277">Toxin-antitoxin system</keyword>
<dbReference type="Proteomes" id="UP001200741">
    <property type="component" value="Unassembled WGS sequence"/>
</dbReference>
<gene>
    <name evidence="3" type="ORF">LXT13_13645</name>
</gene>
<dbReference type="RefSeq" id="WP_233372466.1">
    <property type="nucleotide sequence ID" value="NZ_JAJTWU010000005.1"/>
</dbReference>
<keyword evidence="4" id="KW-1185">Reference proteome</keyword>
<sequence>MPAKPPAKLRLEWRSRASANLLLIVAEIAEDNPDAADKLMNEIESKAAALLDHPRIYKPSPRAKGLREMVVRPNYVVFCRESPTLVEIVNVIHARRQWPPIKRQAK</sequence>
<reference evidence="3 4" key="1">
    <citation type="submission" date="2021-12" db="EMBL/GenBank/DDBJ databases">
        <title>Genome seq of P8.</title>
        <authorList>
            <person name="Seo T."/>
        </authorList>
    </citation>
    <scope>NUCLEOTIDE SEQUENCE [LARGE SCALE GENOMIC DNA]</scope>
    <source>
        <strain evidence="3 4">P8</strain>
    </source>
</reference>
<dbReference type="Gene3D" id="3.30.2310.20">
    <property type="entry name" value="RelE-like"/>
    <property type="match status" value="1"/>
</dbReference>
<dbReference type="InterPro" id="IPR007712">
    <property type="entry name" value="RelE/ParE_toxin"/>
</dbReference>
<comment type="caution">
    <text evidence="3">The sequence shown here is derived from an EMBL/GenBank/DDBJ whole genome shotgun (WGS) entry which is preliminary data.</text>
</comment>
<dbReference type="InterPro" id="IPR035093">
    <property type="entry name" value="RelE/ParE_toxin_dom_sf"/>
</dbReference>
<evidence type="ECO:0000256" key="2">
    <source>
        <dbReference type="ARBA" id="ARBA00022649"/>
    </source>
</evidence>